<reference evidence="1" key="1">
    <citation type="journal article" date="2023" name="Genes Genomics">
        <title>Genomic insights of Leclercia adecarboxylata strains linked to an outbreak in public hospitals in Mexico.</title>
        <authorList>
            <person name="Barrios-Villa E."/>
            <person name="Pacheco-Flores B."/>
            <person name="Lozano-Zarain P."/>
            <person name="Del Campo-Ortega R."/>
            <person name="de Jesus Ascencio-Montiel I."/>
            <person name="Gonzalez-Leon M."/>
            <person name="Camorlinga-Ponce M."/>
            <person name="Gaytan Cervantes F.J."/>
            <person name="Gonzalez Torres C."/>
            <person name="Aguilar E."/>
            <person name="Gonzalez Ibarra J."/>
            <person name="Torres Lopez F.J."/>
            <person name="Rosas-Vargas H."/>
            <person name="Gonzalez-Bonilla C.R."/>
            <person name="Del Carmen Rocha-Gracia R."/>
        </authorList>
    </citation>
    <scope>NUCLEOTIDE SEQUENCE</scope>
    <source>
        <strain evidence="1">Lac40</strain>
    </source>
</reference>
<dbReference type="Proteomes" id="UP001357437">
    <property type="component" value="Unassembled WGS sequence"/>
</dbReference>
<organism evidence="1 3">
    <name type="scientific">Leclercia adecarboxylata</name>
    <dbReference type="NCBI Taxonomy" id="83655"/>
    <lineage>
        <taxon>Bacteria</taxon>
        <taxon>Pseudomonadati</taxon>
        <taxon>Pseudomonadota</taxon>
        <taxon>Gammaproteobacteria</taxon>
        <taxon>Enterobacterales</taxon>
        <taxon>Enterobacteriaceae</taxon>
        <taxon>Leclercia</taxon>
    </lineage>
</organism>
<dbReference type="EMBL" id="JAOURS010000015">
    <property type="protein sequence ID" value="MDC6639556.1"/>
    <property type="molecule type" value="Genomic_DNA"/>
</dbReference>
<proteinExistence type="predicted"/>
<evidence type="ECO:0000313" key="1">
    <source>
        <dbReference type="EMBL" id="MDC6639556.1"/>
    </source>
</evidence>
<sequence length="156" mass="17545">MKDKIYIGEVLHEVLQPNTTLKIGNSTDTLFTHNTENDTETVTLTIDSTDWKPGYYSVVYNNNGELTISTVTVIDPMAQTDRLTELQSQLDDINKIITARINGDTSTLTINNKTLVHEDLNTLISLKNSITKQVNDLKRKLTTGNKGFFKSTIHCR</sequence>
<dbReference type="EMBL" id="JAYMCU010000320">
    <property type="protein sequence ID" value="MEC3939719.1"/>
    <property type="molecule type" value="Genomic_DNA"/>
</dbReference>
<dbReference type="Proteomes" id="UP001149314">
    <property type="component" value="Unassembled WGS sequence"/>
</dbReference>
<name>A0A9X3YC81_9ENTR</name>
<evidence type="ECO:0000313" key="2">
    <source>
        <dbReference type="EMBL" id="MEC3939719.1"/>
    </source>
</evidence>
<gene>
    <name evidence="1" type="ORF">OEZ79_15035</name>
    <name evidence="2" type="ORF">VOF76_26850</name>
</gene>
<reference evidence="2 4" key="2">
    <citation type="submission" date="2024-01" db="EMBL/GenBank/DDBJ databases">
        <title>Comparative Genomics of Leclercia adecarboxylata Strains Isolated from Several Sources.</title>
        <authorList>
            <person name="Yescas-Zazueta V."/>
            <person name="Balbuena-Alonso M.G."/>
            <person name="Valencia D."/>
            <person name="Mendez-Pfeiffer P.A."/>
            <person name="Ballesteros-Monrreal M.G."/>
            <person name="Rocha-Gracia R.D.C."/>
            <person name="Barrios-Villa E."/>
        </authorList>
    </citation>
    <scope>NUCLEOTIDE SEQUENCE [LARGE SCALE GENOMIC DNA]</scope>
    <source>
        <strain evidence="2 4">33MEM</strain>
    </source>
</reference>
<keyword evidence="4" id="KW-1185">Reference proteome</keyword>
<dbReference type="RefSeq" id="WP_191152802.1">
    <property type="nucleotide sequence ID" value="NZ_CP060824.1"/>
</dbReference>
<dbReference type="AlphaFoldDB" id="A0A9X3YC81"/>
<evidence type="ECO:0000313" key="3">
    <source>
        <dbReference type="Proteomes" id="UP001149314"/>
    </source>
</evidence>
<accession>A0A9X3YC81</accession>
<protein>
    <submittedName>
        <fullName evidence="1">Uncharacterized protein</fullName>
    </submittedName>
</protein>
<evidence type="ECO:0000313" key="4">
    <source>
        <dbReference type="Proteomes" id="UP001357437"/>
    </source>
</evidence>
<comment type="caution">
    <text evidence="1">The sequence shown here is derived from an EMBL/GenBank/DDBJ whole genome shotgun (WGS) entry which is preliminary data.</text>
</comment>